<dbReference type="AlphaFoldDB" id="A0AA36N2K4"/>
<evidence type="ECO:0000313" key="2">
    <source>
        <dbReference type="Proteomes" id="UP001178507"/>
    </source>
</evidence>
<protein>
    <submittedName>
        <fullName evidence="1">Uncharacterized protein</fullName>
    </submittedName>
</protein>
<gene>
    <name evidence="1" type="ORF">EVOR1521_LOCUS17354</name>
</gene>
<feature type="non-terminal residue" evidence="1">
    <location>
        <position position="1"/>
    </location>
</feature>
<dbReference type="Proteomes" id="UP001178507">
    <property type="component" value="Unassembled WGS sequence"/>
</dbReference>
<organism evidence="1 2">
    <name type="scientific">Effrenium voratum</name>
    <dbReference type="NCBI Taxonomy" id="2562239"/>
    <lineage>
        <taxon>Eukaryota</taxon>
        <taxon>Sar</taxon>
        <taxon>Alveolata</taxon>
        <taxon>Dinophyceae</taxon>
        <taxon>Suessiales</taxon>
        <taxon>Symbiodiniaceae</taxon>
        <taxon>Effrenium</taxon>
    </lineage>
</organism>
<name>A0AA36N2K4_9DINO</name>
<reference evidence="1" key="1">
    <citation type="submission" date="2023-08" db="EMBL/GenBank/DDBJ databases">
        <authorList>
            <person name="Chen Y."/>
            <person name="Shah S."/>
            <person name="Dougan E. K."/>
            <person name="Thang M."/>
            <person name="Chan C."/>
        </authorList>
    </citation>
    <scope>NUCLEOTIDE SEQUENCE</scope>
</reference>
<keyword evidence="2" id="KW-1185">Reference proteome</keyword>
<evidence type="ECO:0000313" key="1">
    <source>
        <dbReference type="EMBL" id="CAJ1392201.1"/>
    </source>
</evidence>
<sequence length="50" mass="5476">AEAALKAKHGRPPTAVELQAALSPQDDEEFAAALARAKFLSQQEQEDDRR</sequence>
<feature type="non-terminal residue" evidence="1">
    <location>
        <position position="50"/>
    </location>
</feature>
<proteinExistence type="predicted"/>
<comment type="caution">
    <text evidence="1">The sequence shown here is derived from an EMBL/GenBank/DDBJ whole genome shotgun (WGS) entry which is preliminary data.</text>
</comment>
<dbReference type="EMBL" id="CAUJNA010002289">
    <property type="protein sequence ID" value="CAJ1392201.1"/>
    <property type="molecule type" value="Genomic_DNA"/>
</dbReference>
<accession>A0AA36N2K4</accession>